<keyword evidence="2 5" id="KW-0812">Transmembrane</keyword>
<evidence type="ECO:0000256" key="2">
    <source>
        <dbReference type="ARBA" id="ARBA00022692"/>
    </source>
</evidence>
<proteinExistence type="predicted"/>
<dbReference type="EMBL" id="FXZK01000003">
    <property type="protein sequence ID" value="SMY07754.1"/>
    <property type="molecule type" value="Genomic_DNA"/>
</dbReference>
<dbReference type="OrthoDB" id="9811969at2"/>
<dbReference type="AlphaFoldDB" id="A0A238LEA4"/>
<feature type="transmembrane region" description="Helical" evidence="5">
    <location>
        <begin position="27"/>
        <end position="48"/>
    </location>
</feature>
<dbReference type="RefSeq" id="WP_093991958.1">
    <property type="nucleotide sequence ID" value="NZ_FXZK01000003.1"/>
</dbReference>
<keyword evidence="3 5" id="KW-1133">Transmembrane helix</keyword>
<dbReference type="PANTHER" id="PTHR43847">
    <property type="entry name" value="BLL3993 PROTEIN"/>
    <property type="match status" value="1"/>
</dbReference>
<evidence type="ECO:0000256" key="4">
    <source>
        <dbReference type="ARBA" id="ARBA00023136"/>
    </source>
</evidence>
<evidence type="ECO:0000313" key="6">
    <source>
        <dbReference type="EMBL" id="SMY07754.1"/>
    </source>
</evidence>
<evidence type="ECO:0000256" key="3">
    <source>
        <dbReference type="ARBA" id="ARBA00022989"/>
    </source>
</evidence>
<dbReference type="InterPro" id="IPR052527">
    <property type="entry name" value="Metal_cation-efflux_comp"/>
</dbReference>
<keyword evidence="4 5" id="KW-0472">Membrane</keyword>
<accession>A0A238LEA4</accession>
<evidence type="ECO:0000256" key="1">
    <source>
        <dbReference type="ARBA" id="ARBA00004127"/>
    </source>
</evidence>
<reference evidence="6 7" key="1">
    <citation type="submission" date="2017-05" db="EMBL/GenBank/DDBJ databases">
        <authorList>
            <person name="Song R."/>
            <person name="Chenine A.L."/>
            <person name="Ruprecht R.M."/>
        </authorList>
    </citation>
    <scope>NUCLEOTIDE SEQUENCE [LARGE SCALE GENOMIC DNA]</scope>
    <source>
        <strain evidence="6 7">CECT 8899</strain>
    </source>
</reference>
<dbReference type="Proteomes" id="UP000201613">
    <property type="component" value="Unassembled WGS sequence"/>
</dbReference>
<organism evidence="6 7">
    <name type="scientific">Flavimaricola marinus</name>
    <dbReference type="NCBI Taxonomy" id="1819565"/>
    <lineage>
        <taxon>Bacteria</taxon>
        <taxon>Pseudomonadati</taxon>
        <taxon>Pseudomonadota</taxon>
        <taxon>Alphaproteobacteria</taxon>
        <taxon>Rhodobacterales</taxon>
        <taxon>Paracoccaceae</taxon>
        <taxon>Flavimaricola</taxon>
    </lineage>
</organism>
<feature type="transmembrane region" description="Helical" evidence="5">
    <location>
        <begin position="96"/>
        <end position="115"/>
    </location>
</feature>
<gene>
    <name evidence="6" type="ORF">LOM8899_01894</name>
</gene>
<dbReference type="PANTHER" id="PTHR43847:SF1">
    <property type="entry name" value="BLL3993 PROTEIN"/>
    <property type="match status" value="1"/>
</dbReference>
<evidence type="ECO:0000256" key="5">
    <source>
        <dbReference type="SAM" id="Phobius"/>
    </source>
</evidence>
<dbReference type="Gene3D" id="1.20.120.1630">
    <property type="match status" value="1"/>
</dbReference>
<dbReference type="GO" id="GO:0012505">
    <property type="term" value="C:endomembrane system"/>
    <property type="evidence" value="ECO:0007669"/>
    <property type="project" value="UniProtKB-SubCell"/>
</dbReference>
<dbReference type="InterPro" id="IPR007318">
    <property type="entry name" value="Phopholipid_MeTrfase"/>
</dbReference>
<sequence length="141" mass="15917">MKWLDIPPVWLVGALILAWIDRRGEGGFVWIGTLILMAGLVLMAAAVLQMMNARTTPVPHMQPRSLVSTGIFAISRNPIYLGDLMVLAGFCLRWGAWWSLILVPLLAWVLTRRFILPEEARLRSAFGPAFDAYAARTRRWI</sequence>
<comment type="subcellular location">
    <subcellularLocation>
        <location evidence="1">Endomembrane system</location>
        <topology evidence="1">Multi-pass membrane protein</topology>
    </subcellularLocation>
</comment>
<evidence type="ECO:0000313" key="7">
    <source>
        <dbReference type="Proteomes" id="UP000201613"/>
    </source>
</evidence>
<protein>
    <recommendedName>
        <fullName evidence="8">Isoprenylcysteine carboxyl methyltransferase (ICMT) family protein</fullName>
    </recommendedName>
</protein>
<keyword evidence="7" id="KW-1185">Reference proteome</keyword>
<evidence type="ECO:0008006" key="8">
    <source>
        <dbReference type="Google" id="ProtNLM"/>
    </source>
</evidence>
<dbReference type="Pfam" id="PF04191">
    <property type="entry name" value="PEMT"/>
    <property type="match status" value="1"/>
</dbReference>
<name>A0A238LEA4_9RHOB</name>